<feature type="transmembrane region" description="Helical" evidence="5">
    <location>
        <begin position="106"/>
        <end position="125"/>
    </location>
</feature>
<feature type="transmembrane region" description="Helical" evidence="5">
    <location>
        <begin position="291"/>
        <end position="316"/>
    </location>
</feature>
<feature type="transmembrane region" description="Helical" evidence="5">
    <location>
        <begin position="420"/>
        <end position="439"/>
    </location>
</feature>
<comment type="caution">
    <text evidence="6">The sequence shown here is derived from an EMBL/GenBank/DDBJ whole genome shotgun (WGS) entry which is preliminary data.</text>
</comment>
<dbReference type="InterPro" id="IPR050495">
    <property type="entry name" value="ATG22/LtaA_families"/>
</dbReference>
<dbReference type="SUPFAM" id="SSF103473">
    <property type="entry name" value="MFS general substrate transporter"/>
    <property type="match status" value="1"/>
</dbReference>
<feature type="transmembrane region" description="Helical" evidence="5">
    <location>
        <begin position="233"/>
        <end position="255"/>
    </location>
</feature>
<dbReference type="Pfam" id="PF07690">
    <property type="entry name" value="MFS_1"/>
    <property type="match status" value="1"/>
</dbReference>
<name>A0ABQ6N3Q2_9STRA</name>
<evidence type="ECO:0000313" key="6">
    <source>
        <dbReference type="EMBL" id="GMI38902.1"/>
    </source>
</evidence>
<dbReference type="Gene3D" id="1.20.1250.20">
    <property type="entry name" value="MFS general substrate transporter like domains"/>
    <property type="match status" value="2"/>
</dbReference>
<proteinExistence type="predicted"/>
<protein>
    <submittedName>
        <fullName evidence="6">Uncharacterized protein</fullName>
    </submittedName>
</protein>
<evidence type="ECO:0000256" key="4">
    <source>
        <dbReference type="ARBA" id="ARBA00023136"/>
    </source>
</evidence>
<feature type="transmembrane region" description="Helical" evidence="5">
    <location>
        <begin position="14"/>
        <end position="33"/>
    </location>
</feature>
<evidence type="ECO:0000313" key="7">
    <source>
        <dbReference type="Proteomes" id="UP001165060"/>
    </source>
</evidence>
<sequence>MGLFSNPVFNKREAWGYVWVLLVRGMGWTTWVFTQVAVIKLSNNEVGCSQAGFEIGWNSTDGTLRPQTEEEADLFYGQLDGEIADEPLDCSGTITWMGKEMKPSTAIPYMNAVGLIISICTMPILGTMIDRTAYRRFVTFAALAVFVGVNAVQIAIGKDTWLMMLVLQTIVARLGFSVHVQRVAGYCTEIAEGEQEIIALQSAGRTMEVSAMVGTLFAVLIGGGIMFGEDVVAVAVFGQVFATVLSVPLMVMALARFESRPALNKTEGNVLTSGFMQIGKTVKLLWGENRAVLQVLIGMAFNDAANGNIFVLFPIYAMLQVKLENPALFTGIAMIMCIPGTLATKALATKWGIRRQLGNIHITNVLATLMLVLVFNKEGQLLGVLIVAIFYGLSIGGTYPMQKGLYMLVIPAGQEIEYQGYYTFFTQILAPVPSAWFVFCEDTNLGGENNSMKFGLGSLIVFYMIAFVILVPLFDEKKAAEKAQATMHLRIRGKEMVKGAKVAAAGDV</sequence>
<evidence type="ECO:0000256" key="2">
    <source>
        <dbReference type="ARBA" id="ARBA00022692"/>
    </source>
</evidence>
<reference evidence="6 7" key="1">
    <citation type="journal article" date="2023" name="Commun. Biol.">
        <title>Genome analysis of Parmales, the sister group of diatoms, reveals the evolutionary specialization of diatoms from phago-mixotrophs to photoautotrophs.</title>
        <authorList>
            <person name="Ban H."/>
            <person name="Sato S."/>
            <person name="Yoshikawa S."/>
            <person name="Yamada K."/>
            <person name="Nakamura Y."/>
            <person name="Ichinomiya M."/>
            <person name="Sato N."/>
            <person name="Blanc-Mathieu R."/>
            <person name="Endo H."/>
            <person name="Kuwata A."/>
            <person name="Ogata H."/>
        </authorList>
    </citation>
    <scope>NUCLEOTIDE SEQUENCE [LARGE SCALE GENOMIC DNA]</scope>
</reference>
<evidence type="ECO:0000256" key="1">
    <source>
        <dbReference type="ARBA" id="ARBA00004127"/>
    </source>
</evidence>
<feature type="transmembrane region" description="Helical" evidence="5">
    <location>
        <begin position="381"/>
        <end position="399"/>
    </location>
</feature>
<feature type="transmembrane region" description="Helical" evidence="5">
    <location>
        <begin position="328"/>
        <end position="348"/>
    </location>
</feature>
<dbReference type="InterPro" id="IPR011701">
    <property type="entry name" value="MFS"/>
</dbReference>
<dbReference type="Proteomes" id="UP001165060">
    <property type="component" value="Unassembled WGS sequence"/>
</dbReference>
<keyword evidence="4 5" id="KW-0472">Membrane</keyword>
<dbReference type="PANTHER" id="PTHR23519:SF1">
    <property type="entry name" value="AUTOPHAGY-RELATED PROTEIN 22"/>
    <property type="match status" value="1"/>
</dbReference>
<keyword evidence="2 5" id="KW-0812">Transmembrane</keyword>
<keyword evidence="3 5" id="KW-1133">Transmembrane helix</keyword>
<feature type="transmembrane region" description="Helical" evidence="5">
    <location>
        <begin position="454"/>
        <end position="474"/>
    </location>
</feature>
<dbReference type="PANTHER" id="PTHR23519">
    <property type="entry name" value="AUTOPHAGY-RELATED PROTEIN 22"/>
    <property type="match status" value="1"/>
</dbReference>
<evidence type="ECO:0000256" key="3">
    <source>
        <dbReference type="ARBA" id="ARBA00022989"/>
    </source>
</evidence>
<comment type="subcellular location">
    <subcellularLocation>
        <location evidence="1">Endomembrane system</location>
        <topology evidence="1">Multi-pass membrane protein</topology>
    </subcellularLocation>
</comment>
<accession>A0ABQ6N3Q2</accession>
<feature type="transmembrane region" description="Helical" evidence="5">
    <location>
        <begin position="137"/>
        <end position="156"/>
    </location>
</feature>
<feature type="transmembrane region" description="Helical" evidence="5">
    <location>
        <begin position="209"/>
        <end position="227"/>
    </location>
</feature>
<evidence type="ECO:0000256" key="5">
    <source>
        <dbReference type="SAM" id="Phobius"/>
    </source>
</evidence>
<feature type="transmembrane region" description="Helical" evidence="5">
    <location>
        <begin position="162"/>
        <end position="180"/>
    </location>
</feature>
<feature type="transmembrane region" description="Helical" evidence="5">
    <location>
        <begin position="357"/>
        <end position="375"/>
    </location>
</feature>
<keyword evidence="7" id="KW-1185">Reference proteome</keyword>
<dbReference type="InterPro" id="IPR036259">
    <property type="entry name" value="MFS_trans_sf"/>
</dbReference>
<gene>
    <name evidence="6" type="ORF">TeGR_g12055</name>
</gene>
<dbReference type="EMBL" id="BRYB01003571">
    <property type="protein sequence ID" value="GMI38902.1"/>
    <property type="molecule type" value="Genomic_DNA"/>
</dbReference>
<organism evidence="6 7">
    <name type="scientific">Tetraparma gracilis</name>
    <dbReference type="NCBI Taxonomy" id="2962635"/>
    <lineage>
        <taxon>Eukaryota</taxon>
        <taxon>Sar</taxon>
        <taxon>Stramenopiles</taxon>
        <taxon>Ochrophyta</taxon>
        <taxon>Bolidophyceae</taxon>
        <taxon>Parmales</taxon>
        <taxon>Triparmaceae</taxon>
        <taxon>Tetraparma</taxon>
    </lineage>
</organism>